<protein>
    <submittedName>
        <fullName evidence="8">Glycoprotein-N-acetylgalactosamine 3-beta-galactosyltransferase 1</fullName>
    </submittedName>
</protein>
<keyword evidence="6" id="KW-0472">Membrane</keyword>
<dbReference type="AlphaFoldDB" id="A0A914CWA5"/>
<dbReference type="InterPro" id="IPR026050">
    <property type="entry name" value="C1GALT1/C1GALT1_chp1"/>
</dbReference>
<keyword evidence="4" id="KW-0735">Signal-anchor</keyword>
<accession>A0A914CWA5</accession>
<keyword evidence="3" id="KW-0812">Transmembrane</keyword>
<sequence length="124" mass="14569">MNDTYIPHLPIWTNFSNVYLNSHNKTMAAWPYVFRNISDEYDWYYKGEDDGYLIVENLKAFLRNYDPNKPHYFGAWVKPYLDKGYNSGGGYVFSRATLKLLVEAMEKNEHFCPNADYEDIGIGM</sequence>
<evidence type="ECO:0000256" key="5">
    <source>
        <dbReference type="ARBA" id="ARBA00022989"/>
    </source>
</evidence>
<dbReference type="PANTHER" id="PTHR23033">
    <property type="entry name" value="BETA1,3-GALACTOSYLTRANSFERASE"/>
    <property type="match status" value="1"/>
</dbReference>
<evidence type="ECO:0000256" key="4">
    <source>
        <dbReference type="ARBA" id="ARBA00022968"/>
    </source>
</evidence>
<dbReference type="PANTHER" id="PTHR23033:SF12">
    <property type="entry name" value="GLYCOPROTEIN-N-ACETYLGALACTOSAMINE 3-BETA-GALACTOSYLTRANSFERASE 1-RELATED"/>
    <property type="match status" value="1"/>
</dbReference>
<dbReference type="Gene3D" id="3.90.550.50">
    <property type="match status" value="1"/>
</dbReference>
<evidence type="ECO:0000256" key="2">
    <source>
        <dbReference type="ARBA" id="ARBA00006462"/>
    </source>
</evidence>
<evidence type="ECO:0000313" key="8">
    <source>
        <dbReference type="WBParaSite" id="ACRNAN_scaffold14499.g6851.t1"/>
    </source>
</evidence>
<organism evidence="7 8">
    <name type="scientific">Acrobeloides nanus</name>
    <dbReference type="NCBI Taxonomy" id="290746"/>
    <lineage>
        <taxon>Eukaryota</taxon>
        <taxon>Metazoa</taxon>
        <taxon>Ecdysozoa</taxon>
        <taxon>Nematoda</taxon>
        <taxon>Chromadorea</taxon>
        <taxon>Rhabditida</taxon>
        <taxon>Tylenchina</taxon>
        <taxon>Cephalobomorpha</taxon>
        <taxon>Cephaloboidea</taxon>
        <taxon>Cephalobidae</taxon>
        <taxon>Acrobeloides</taxon>
    </lineage>
</organism>
<comment type="similarity">
    <text evidence="2">Belongs to the glycosyltransferase 31 family. Beta3-Gal-T subfamily.</text>
</comment>
<name>A0A914CWA5_9BILA</name>
<evidence type="ECO:0000313" key="7">
    <source>
        <dbReference type="Proteomes" id="UP000887540"/>
    </source>
</evidence>
<evidence type="ECO:0000256" key="1">
    <source>
        <dbReference type="ARBA" id="ARBA00004606"/>
    </source>
</evidence>
<keyword evidence="5" id="KW-1133">Transmembrane helix</keyword>
<evidence type="ECO:0000256" key="3">
    <source>
        <dbReference type="ARBA" id="ARBA00022692"/>
    </source>
</evidence>
<dbReference type="GO" id="GO:0016263">
    <property type="term" value="F:glycoprotein-N-acetylgalactosamine 3-beta-galactosyltransferase activity"/>
    <property type="evidence" value="ECO:0007669"/>
    <property type="project" value="TreeGrafter"/>
</dbReference>
<dbReference type="WBParaSite" id="ACRNAN_scaffold14499.g6851.t1">
    <property type="protein sequence ID" value="ACRNAN_scaffold14499.g6851.t1"/>
    <property type="gene ID" value="ACRNAN_scaffold14499.g6851"/>
</dbReference>
<comment type="subcellular location">
    <subcellularLocation>
        <location evidence="1">Membrane</location>
        <topology evidence="1">Single-pass type II membrane protein</topology>
    </subcellularLocation>
</comment>
<dbReference type="Proteomes" id="UP000887540">
    <property type="component" value="Unplaced"/>
</dbReference>
<proteinExistence type="inferred from homology"/>
<evidence type="ECO:0000256" key="6">
    <source>
        <dbReference type="ARBA" id="ARBA00023136"/>
    </source>
</evidence>
<dbReference type="GO" id="GO:0016020">
    <property type="term" value="C:membrane"/>
    <property type="evidence" value="ECO:0007669"/>
    <property type="project" value="UniProtKB-SubCell"/>
</dbReference>
<keyword evidence="7" id="KW-1185">Reference proteome</keyword>
<reference evidence="8" key="1">
    <citation type="submission" date="2022-11" db="UniProtKB">
        <authorList>
            <consortium name="WormBaseParasite"/>
        </authorList>
    </citation>
    <scope>IDENTIFICATION</scope>
</reference>